<evidence type="ECO:0000313" key="5">
    <source>
        <dbReference type="Proteomes" id="UP000198875"/>
    </source>
</evidence>
<evidence type="ECO:0000313" key="4">
    <source>
        <dbReference type="EMBL" id="CPR13173.1"/>
    </source>
</evidence>
<sequence>MPDNELDSPKSQGESSGADGHVDSPGTALTTAAHDGGKLQPSNDARNGHQAADYRAELQIAENVVNPEAWAGGLEDKRAIAPRLRVGRDKWFNLLWLIPVGFALLVGAVAVGKGLHNMPAVQAFIQRYPGTHVPSGVSAGIPAWVGWTHFFNLFLMMFIIRSGVQILCDHPRLYFSRNATPGKDEWLRVAKAVPDDPLWTAKDDSVGLPGQLGLPGIRHSIGLARWWHLGVDVVWLLNGAVFYVLLFATGQWRHIVPTSWDVFPNAVSVGIQYLSLNWPTDSTWVAYNGMQLLAYFTTVFIAAPLAVITGLGMSPALSMRLTVISKRLSIQAARSLHFLVLVYFLFFIVVHVTLVFATEALRNLNHMFAARDDNSWVGFAIFTAAMVVVAVGWVAATPLTYRHPRVVQRVGYALIGPLQRLFEYTNPKPGAFTEKDISPYFWHNGTYPETVEYKELEKNNFVDWRLRVYGLVEHPTEFSLADLHDLPYHEQITQHFCIQGWSGVAKWGGVSMQTIMDIVKPLPGAKWVVFYSLGPGADGGIYYVAHPIEQMSNHLTMLAYDMNGEPVSYGHGAPLRLRNELQHGFRHVKWLKGIEFVAHYSELGSGYGGYNEDHEFFGRHQTI</sequence>
<keyword evidence="2" id="KW-1133">Transmembrane helix</keyword>
<dbReference type="GO" id="GO:0016020">
    <property type="term" value="C:membrane"/>
    <property type="evidence" value="ECO:0007669"/>
    <property type="project" value="InterPro"/>
</dbReference>
<dbReference type="GO" id="GO:0022904">
    <property type="term" value="P:respiratory electron transport chain"/>
    <property type="evidence" value="ECO:0007669"/>
    <property type="project" value="InterPro"/>
</dbReference>
<feature type="transmembrane region" description="Helical" evidence="2">
    <location>
        <begin position="338"/>
        <end position="356"/>
    </location>
</feature>
<dbReference type="OrthoDB" id="9795587at2"/>
<dbReference type="Gene3D" id="1.20.950.20">
    <property type="entry name" value="Transmembrane di-heme cytochromes, Chain C"/>
    <property type="match status" value="1"/>
</dbReference>
<feature type="transmembrane region" description="Helical" evidence="2">
    <location>
        <begin position="141"/>
        <end position="160"/>
    </location>
</feature>
<dbReference type="Pfam" id="PF00174">
    <property type="entry name" value="Oxidored_molyb"/>
    <property type="match status" value="1"/>
</dbReference>
<gene>
    <name evidence="4" type="ORF">BN971_04480</name>
</gene>
<dbReference type="PANTHER" id="PTHR43032:SF2">
    <property type="entry name" value="BLL0505 PROTEIN"/>
    <property type="match status" value="1"/>
</dbReference>
<dbReference type="InterPro" id="IPR000572">
    <property type="entry name" value="OxRdtase_Mopterin-bd_dom"/>
</dbReference>
<dbReference type="AlphaFoldDB" id="A0A0U0WEH7"/>
<keyword evidence="2" id="KW-0472">Membrane</keyword>
<feature type="region of interest" description="Disordered" evidence="1">
    <location>
        <begin position="1"/>
        <end position="48"/>
    </location>
</feature>
<dbReference type="Gene3D" id="3.90.420.10">
    <property type="entry name" value="Oxidoreductase, molybdopterin-binding domain"/>
    <property type="match status" value="1"/>
</dbReference>
<reference evidence="4 5" key="1">
    <citation type="submission" date="2015-03" db="EMBL/GenBank/DDBJ databases">
        <authorList>
            <person name="Murphy D."/>
        </authorList>
    </citation>
    <scope>NUCLEOTIDE SEQUENCE [LARGE SCALE GENOMIC DNA]</scope>
    <source>
        <strain evidence="4 5">DSM 44277</strain>
    </source>
</reference>
<feature type="transmembrane region" description="Helical" evidence="2">
    <location>
        <begin position="292"/>
        <end position="317"/>
    </location>
</feature>
<proteinExistence type="predicted"/>
<accession>A0A0U0WEH7</accession>
<organism evidence="4 5">
    <name type="scientific">Mycobacterium bohemicum DSM 44277</name>
    <dbReference type="NCBI Taxonomy" id="1236609"/>
    <lineage>
        <taxon>Bacteria</taxon>
        <taxon>Bacillati</taxon>
        <taxon>Actinomycetota</taxon>
        <taxon>Actinomycetes</taxon>
        <taxon>Mycobacteriales</taxon>
        <taxon>Mycobacteriaceae</taxon>
        <taxon>Mycobacterium</taxon>
    </lineage>
</organism>
<dbReference type="InterPro" id="IPR036374">
    <property type="entry name" value="OxRdtase_Mopterin-bd_sf"/>
</dbReference>
<evidence type="ECO:0000259" key="3">
    <source>
        <dbReference type="Pfam" id="PF00174"/>
    </source>
</evidence>
<dbReference type="Proteomes" id="UP000198875">
    <property type="component" value="Unassembled WGS sequence"/>
</dbReference>
<dbReference type="PANTHER" id="PTHR43032">
    <property type="entry name" value="PROTEIN-METHIONINE-SULFOXIDE REDUCTASE"/>
    <property type="match status" value="1"/>
</dbReference>
<name>A0A0U0WEH7_MYCBE</name>
<dbReference type="SUPFAM" id="SSF81342">
    <property type="entry name" value="Transmembrane di-heme cytochromes"/>
    <property type="match status" value="1"/>
</dbReference>
<dbReference type="InterPro" id="IPR016174">
    <property type="entry name" value="Di-haem_cyt_TM"/>
</dbReference>
<dbReference type="RefSeq" id="WP_085180605.1">
    <property type="nucleotide sequence ID" value="NZ_CSTD01000006.1"/>
</dbReference>
<feature type="transmembrane region" description="Helical" evidence="2">
    <location>
        <begin position="226"/>
        <end position="248"/>
    </location>
</feature>
<protein>
    <submittedName>
        <fullName evidence="4">Oxidoreductase molybdopterin binding subunit</fullName>
    </submittedName>
</protein>
<feature type="transmembrane region" description="Helical" evidence="2">
    <location>
        <begin position="376"/>
        <end position="396"/>
    </location>
</feature>
<evidence type="ECO:0000256" key="1">
    <source>
        <dbReference type="SAM" id="MobiDB-lite"/>
    </source>
</evidence>
<feature type="domain" description="Oxidoreductase molybdopterin-binding" evidence="3">
    <location>
        <begin position="462"/>
        <end position="601"/>
    </location>
</feature>
<dbReference type="EMBL" id="CSTD01000006">
    <property type="protein sequence ID" value="CPR13173.1"/>
    <property type="molecule type" value="Genomic_DNA"/>
</dbReference>
<keyword evidence="2" id="KW-0812">Transmembrane</keyword>
<feature type="transmembrane region" description="Helical" evidence="2">
    <location>
        <begin position="91"/>
        <end position="111"/>
    </location>
</feature>
<evidence type="ECO:0000256" key="2">
    <source>
        <dbReference type="SAM" id="Phobius"/>
    </source>
</evidence>
<dbReference type="SUPFAM" id="SSF56524">
    <property type="entry name" value="Oxidoreductase molybdopterin-binding domain"/>
    <property type="match status" value="1"/>
</dbReference>